<keyword evidence="2" id="KW-1133">Transmembrane helix</keyword>
<dbReference type="EMBL" id="FOGQ01000005">
    <property type="protein sequence ID" value="SER92089.1"/>
    <property type="molecule type" value="Genomic_DNA"/>
</dbReference>
<name>A0A1H9T5R3_9CORY</name>
<dbReference type="Proteomes" id="UP000198929">
    <property type="component" value="Unassembled WGS sequence"/>
</dbReference>
<protein>
    <submittedName>
        <fullName evidence="3">Uncharacterized protein</fullName>
    </submittedName>
</protein>
<feature type="transmembrane region" description="Helical" evidence="2">
    <location>
        <begin position="132"/>
        <end position="154"/>
    </location>
</feature>
<feature type="region of interest" description="Disordered" evidence="1">
    <location>
        <begin position="181"/>
        <end position="206"/>
    </location>
</feature>
<feature type="compositionally biased region" description="Basic and acidic residues" evidence="1">
    <location>
        <begin position="1"/>
        <end position="12"/>
    </location>
</feature>
<feature type="transmembrane region" description="Helical" evidence="2">
    <location>
        <begin position="73"/>
        <end position="97"/>
    </location>
</feature>
<feature type="region of interest" description="Disordered" evidence="1">
    <location>
        <begin position="1"/>
        <end position="49"/>
    </location>
</feature>
<feature type="transmembrane region" description="Helical" evidence="2">
    <location>
        <begin position="103"/>
        <end position="125"/>
    </location>
</feature>
<evidence type="ECO:0000313" key="3">
    <source>
        <dbReference type="EMBL" id="SER92089.1"/>
    </source>
</evidence>
<reference evidence="4" key="1">
    <citation type="submission" date="2016-10" db="EMBL/GenBank/DDBJ databases">
        <authorList>
            <person name="Varghese N."/>
            <person name="Submissions S."/>
        </authorList>
    </citation>
    <scope>NUCLEOTIDE SEQUENCE [LARGE SCALE GENOMIC DNA]</scope>
    <source>
        <strain evidence="4">DSM 20524</strain>
    </source>
</reference>
<sequence>MSTPQNEDRNLDRNATTRGEPAAKTTPTYKPQRGGTQAYDVETETHPDDHSAQEAFIGTSDDNVSNGNVSWGAIFAGVVTFLAIMILLGVGAGAMGLQDSSGAAIGIFTLIGLVIAFLAAGYVAGALGVRGGLFHGFATWATSVIAVIILAGWLGTSLIGTAGNIVGTVAQTGAQAAEVTSEDAQSASEAIDPEEASETANKAQDAASQAANQAQDTLNEVAPQAAEGTWWTFAGLLIGALLSSLAGVAGARSVINKDRRTVVRAQN</sequence>
<keyword evidence="2" id="KW-0812">Transmembrane</keyword>
<gene>
    <name evidence="3" type="ORF">SAMN05661109_01312</name>
</gene>
<evidence type="ECO:0000313" key="4">
    <source>
        <dbReference type="Proteomes" id="UP000198929"/>
    </source>
</evidence>
<keyword evidence="4" id="KW-1185">Reference proteome</keyword>
<accession>A0A1H9T5R3</accession>
<dbReference type="AlphaFoldDB" id="A0A1H9T5R3"/>
<dbReference type="STRING" id="1121357.SAMN05661109_01312"/>
<evidence type="ECO:0000256" key="1">
    <source>
        <dbReference type="SAM" id="MobiDB-lite"/>
    </source>
</evidence>
<feature type="transmembrane region" description="Helical" evidence="2">
    <location>
        <begin position="230"/>
        <end position="251"/>
    </location>
</feature>
<keyword evidence="2" id="KW-0472">Membrane</keyword>
<dbReference type="RefSeq" id="WP_231910113.1">
    <property type="nucleotide sequence ID" value="NZ_CP047199.1"/>
</dbReference>
<organism evidence="3 4">
    <name type="scientific">Corynebacterium cystitidis DSM 20524</name>
    <dbReference type="NCBI Taxonomy" id="1121357"/>
    <lineage>
        <taxon>Bacteria</taxon>
        <taxon>Bacillati</taxon>
        <taxon>Actinomycetota</taxon>
        <taxon>Actinomycetes</taxon>
        <taxon>Mycobacteriales</taxon>
        <taxon>Corynebacteriaceae</taxon>
        <taxon>Corynebacterium</taxon>
    </lineage>
</organism>
<evidence type="ECO:0000256" key="2">
    <source>
        <dbReference type="SAM" id="Phobius"/>
    </source>
</evidence>
<proteinExistence type="predicted"/>